<organism evidence="1 2">
    <name type="scientific">Faecalibacillus intestinalis</name>
    <dbReference type="NCBI Taxonomy" id="1982626"/>
    <lineage>
        <taxon>Bacteria</taxon>
        <taxon>Bacillati</taxon>
        <taxon>Bacillota</taxon>
        <taxon>Erysipelotrichia</taxon>
        <taxon>Erysipelotrichales</taxon>
        <taxon>Coprobacillaceae</taxon>
        <taxon>Faecalibacillus</taxon>
    </lineage>
</organism>
<feature type="non-terminal residue" evidence="1">
    <location>
        <position position="1"/>
    </location>
</feature>
<comment type="caution">
    <text evidence="1">The sequence shown here is derived from an EMBL/GenBank/DDBJ whole genome shotgun (WGS) entry which is preliminary data.</text>
</comment>
<dbReference type="AlphaFoldDB" id="A0AAP2UHY8"/>
<gene>
    <name evidence="1" type="ORF">NE542_15700</name>
</gene>
<evidence type="ECO:0000313" key="2">
    <source>
        <dbReference type="Proteomes" id="UP001204814"/>
    </source>
</evidence>
<name>A0AAP2UHY8_9FIRM</name>
<sequence length="163" mass="19293">RIGDKIVNPHFHLMDKEAFIKDEGLMCYDIYFYIDLPQLDQSTKRVYINIEIQNNPYTKYHLVTRSIAYSSRMISSQWGREYDSENYDGMKKVYSFWIMPQATKSKDGCINQLKIAENHLSGNYEEKIENYDKEEQLMIYLSKGHSPNDKYESYDEILMPIGA</sequence>
<feature type="non-terminal residue" evidence="1">
    <location>
        <position position="163"/>
    </location>
</feature>
<dbReference type="EMBL" id="JANGBO010000052">
    <property type="protein sequence ID" value="MCQ5063247.1"/>
    <property type="molecule type" value="Genomic_DNA"/>
</dbReference>
<reference evidence="1" key="1">
    <citation type="submission" date="2022-06" db="EMBL/GenBank/DDBJ databases">
        <title>Isolation of gut microbiota from human fecal samples.</title>
        <authorList>
            <person name="Pamer E.G."/>
            <person name="Barat B."/>
            <person name="Waligurski E."/>
            <person name="Medina S."/>
            <person name="Paddock L."/>
            <person name="Mostad J."/>
        </authorList>
    </citation>
    <scope>NUCLEOTIDE SEQUENCE</scope>
    <source>
        <strain evidence="1">DFI.6.24</strain>
    </source>
</reference>
<dbReference type="Proteomes" id="UP001204814">
    <property type="component" value="Unassembled WGS sequence"/>
</dbReference>
<dbReference type="Pfam" id="PF12784">
    <property type="entry name" value="PDDEXK_2"/>
    <property type="match status" value="1"/>
</dbReference>
<accession>A0AAP2UHY8</accession>
<dbReference type="RefSeq" id="WP_227398559.1">
    <property type="nucleotide sequence ID" value="NZ_JAJDLC010000073.1"/>
</dbReference>
<protein>
    <submittedName>
        <fullName evidence="1">Rpn family recombination-promoting nuclease/putative transposase</fullName>
    </submittedName>
</protein>
<proteinExistence type="predicted"/>
<evidence type="ECO:0000313" key="1">
    <source>
        <dbReference type="EMBL" id="MCQ5063247.1"/>
    </source>
</evidence>